<comment type="catalytic activity">
    <reaction evidence="6 7">
        <text>2 R'C(R)SH + O2 = R'C(R)S-S(R)CR' + H2O2</text>
        <dbReference type="Rhea" id="RHEA:17357"/>
        <dbReference type="ChEBI" id="CHEBI:15379"/>
        <dbReference type="ChEBI" id="CHEBI:16240"/>
        <dbReference type="ChEBI" id="CHEBI:16520"/>
        <dbReference type="ChEBI" id="CHEBI:17412"/>
        <dbReference type="EC" id="1.8.3.2"/>
    </reaction>
</comment>
<proteinExistence type="predicted"/>
<accession>A0A3G5A564</accession>
<dbReference type="EMBL" id="MK072362">
    <property type="protein sequence ID" value="AYV82328.1"/>
    <property type="molecule type" value="Genomic_DNA"/>
</dbReference>
<comment type="cofactor">
    <cofactor evidence="1 7">
        <name>FAD</name>
        <dbReference type="ChEBI" id="CHEBI:57692"/>
    </cofactor>
</comment>
<dbReference type="Gene3D" id="1.20.120.310">
    <property type="entry name" value="ERV/ALR sulfhydryl oxidase domain"/>
    <property type="match status" value="1"/>
</dbReference>
<dbReference type="InterPro" id="IPR036774">
    <property type="entry name" value="ERV/ALR_sulphydryl_oxid_sf"/>
</dbReference>
<evidence type="ECO:0000256" key="1">
    <source>
        <dbReference type="ARBA" id="ARBA00001974"/>
    </source>
</evidence>
<dbReference type="EC" id="1.8.3.2" evidence="7"/>
<evidence type="ECO:0000259" key="8">
    <source>
        <dbReference type="PROSITE" id="PS51324"/>
    </source>
</evidence>
<keyword evidence="5" id="KW-1015">Disulfide bond</keyword>
<dbReference type="PROSITE" id="PS51324">
    <property type="entry name" value="ERV_ALR"/>
    <property type="match status" value="1"/>
</dbReference>
<keyword evidence="4 7" id="KW-0560">Oxidoreductase</keyword>
<gene>
    <name evidence="9" type="ORF">Homavirus31_2</name>
</gene>
<dbReference type="SUPFAM" id="SSF69000">
    <property type="entry name" value="FAD-dependent thiol oxidase"/>
    <property type="match status" value="1"/>
</dbReference>
<evidence type="ECO:0000256" key="7">
    <source>
        <dbReference type="RuleBase" id="RU371123"/>
    </source>
</evidence>
<sequence>MSNYTDPKEWGPHFWYVMRCTANNYQISPTARNKMDIKRFFEDIGNILPCEQCVGHYKETWIKYPIDIGTCCRDCLKKWVENVYSDISDKTKNQSTRKGNVETKYSTHNTYNNSAHNNIAHNNIAHNNIAHNNIAHNNIAHNNIAHNDIAHNNITYDNNTSISNNIPAIVNINNVHRYINNRNLPRYNTNTNTNTNNNGSTIQYTNIQPDNSIKQLAGFRSDGPDCNCRKNR</sequence>
<organism evidence="9">
    <name type="scientific">Homavirus sp</name>
    <dbReference type="NCBI Taxonomy" id="2487769"/>
    <lineage>
        <taxon>Viruses</taxon>
        <taxon>Varidnaviria</taxon>
        <taxon>Bamfordvirae</taxon>
        <taxon>Nucleocytoviricota</taxon>
        <taxon>Megaviricetes</taxon>
        <taxon>Imitervirales</taxon>
        <taxon>Mimiviridae</taxon>
        <taxon>Klosneuvirinae</taxon>
    </lineage>
</organism>
<evidence type="ECO:0000256" key="3">
    <source>
        <dbReference type="ARBA" id="ARBA00022827"/>
    </source>
</evidence>
<reference evidence="9" key="1">
    <citation type="submission" date="2018-10" db="EMBL/GenBank/DDBJ databases">
        <title>Hidden diversity of soil giant viruses.</title>
        <authorList>
            <person name="Schulz F."/>
            <person name="Alteio L."/>
            <person name="Goudeau D."/>
            <person name="Ryan E.M."/>
            <person name="Malmstrom R.R."/>
            <person name="Blanchard J."/>
            <person name="Woyke T."/>
        </authorList>
    </citation>
    <scope>NUCLEOTIDE SEQUENCE</scope>
    <source>
        <strain evidence="9">HOV1</strain>
    </source>
</reference>
<keyword evidence="3 7" id="KW-0274">FAD</keyword>
<evidence type="ECO:0000256" key="2">
    <source>
        <dbReference type="ARBA" id="ARBA00022630"/>
    </source>
</evidence>
<evidence type="ECO:0000256" key="6">
    <source>
        <dbReference type="ARBA" id="ARBA00048864"/>
    </source>
</evidence>
<dbReference type="GO" id="GO:0016972">
    <property type="term" value="F:thiol oxidase activity"/>
    <property type="evidence" value="ECO:0007669"/>
    <property type="project" value="UniProtKB-EC"/>
</dbReference>
<name>A0A3G5A564_9VIRU</name>
<evidence type="ECO:0000256" key="4">
    <source>
        <dbReference type="ARBA" id="ARBA00023002"/>
    </source>
</evidence>
<evidence type="ECO:0000313" key="9">
    <source>
        <dbReference type="EMBL" id="AYV82328.1"/>
    </source>
</evidence>
<keyword evidence="2 7" id="KW-0285">Flavoprotein</keyword>
<evidence type="ECO:0000256" key="5">
    <source>
        <dbReference type="ARBA" id="ARBA00023157"/>
    </source>
</evidence>
<dbReference type="Pfam" id="PF04777">
    <property type="entry name" value="Evr1_Alr"/>
    <property type="match status" value="1"/>
</dbReference>
<feature type="domain" description="ERV/ALR sulfhydryl oxidase" evidence="8">
    <location>
        <begin position="3"/>
        <end position="105"/>
    </location>
</feature>
<dbReference type="InterPro" id="IPR017905">
    <property type="entry name" value="ERV/ALR_sulphydryl_oxidase"/>
</dbReference>
<protein>
    <recommendedName>
        <fullName evidence="7">Sulfhydryl oxidase</fullName>
        <ecNumber evidence="7">1.8.3.2</ecNumber>
    </recommendedName>
</protein>